<protein>
    <recommendedName>
        <fullName evidence="3">4a-hydroxytetrahydrobiopterin dehydratase</fullName>
        <ecNumber evidence="3">4.2.1.96</ecNumber>
    </recommendedName>
</protein>
<dbReference type="InterPro" id="IPR036428">
    <property type="entry name" value="PCD_sf"/>
</dbReference>
<sequence>MFGDDFGARDPTAGEIASNFTDKVLGNADTSHIIRGPKGLEKLVGLATRKCVPCENGNLHPLSESAAYTLRNQVPGWRLEKTDQGSLCLRQEWKVKDSRAGDELIKRIGDIAEAEGHRPEIHMKDDSAVAAELSTHAIGGLSENDFIMAAKINNLPMADLQPKAKQRFWA</sequence>
<accession>A0ABP1GF78</accession>
<keyword evidence="4" id="KW-0456">Lyase</keyword>
<dbReference type="PANTHER" id="PTHR12599">
    <property type="entry name" value="PTERIN-4-ALPHA-CARBINOLAMINE DEHYDRATASE"/>
    <property type="match status" value="1"/>
</dbReference>
<comment type="similarity">
    <text evidence="2">Belongs to the pterin-4-alpha-carbinolamine dehydratase family.</text>
</comment>
<keyword evidence="6" id="KW-1185">Reference proteome</keyword>
<dbReference type="EC" id="4.2.1.96" evidence="3"/>
<evidence type="ECO:0000256" key="3">
    <source>
        <dbReference type="ARBA" id="ARBA00013252"/>
    </source>
</evidence>
<evidence type="ECO:0000313" key="6">
    <source>
        <dbReference type="Proteomes" id="UP001497392"/>
    </source>
</evidence>
<reference evidence="5 6" key="1">
    <citation type="submission" date="2024-06" db="EMBL/GenBank/DDBJ databases">
        <authorList>
            <person name="Kraege A."/>
            <person name="Thomma B."/>
        </authorList>
    </citation>
    <scope>NUCLEOTIDE SEQUENCE [LARGE SCALE GENOMIC DNA]</scope>
</reference>
<evidence type="ECO:0000256" key="1">
    <source>
        <dbReference type="ARBA" id="ARBA00001554"/>
    </source>
</evidence>
<evidence type="ECO:0000313" key="5">
    <source>
        <dbReference type="EMBL" id="CAL5229930.1"/>
    </source>
</evidence>
<organism evidence="5 6">
    <name type="scientific">Coccomyxa viridis</name>
    <dbReference type="NCBI Taxonomy" id="1274662"/>
    <lineage>
        <taxon>Eukaryota</taxon>
        <taxon>Viridiplantae</taxon>
        <taxon>Chlorophyta</taxon>
        <taxon>core chlorophytes</taxon>
        <taxon>Trebouxiophyceae</taxon>
        <taxon>Trebouxiophyceae incertae sedis</taxon>
        <taxon>Coccomyxaceae</taxon>
        <taxon>Coccomyxa</taxon>
    </lineage>
</organism>
<dbReference type="EMBL" id="CAXHTA020000021">
    <property type="protein sequence ID" value="CAL5229930.1"/>
    <property type="molecule type" value="Genomic_DNA"/>
</dbReference>
<dbReference type="PANTHER" id="PTHR12599:SF8">
    <property type="entry name" value="PTERIN-4-ALPHA-CARBINOLAMINE DEHYDRATASE, CHLOROPLASTIC-RELATED"/>
    <property type="match status" value="1"/>
</dbReference>
<comment type="caution">
    <text evidence="5">The sequence shown here is derived from an EMBL/GenBank/DDBJ whole genome shotgun (WGS) entry which is preliminary data.</text>
</comment>
<dbReference type="InterPro" id="IPR001533">
    <property type="entry name" value="Pterin_deHydtase"/>
</dbReference>
<comment type="catalytic activity">
    <reaction evidence="1">
        <text>(4aS,6R)-4a-hydroxy-L-erythro-5,6,7,8-tetrahydrobiopterin = (6R)-L-erythro-6,7-dihydrobiopterin + H2O</text>
        <dbReference type="Rhea" id="RHEA:11920"/>
        <dbReference type="ChEBI" id="CHEBI:15377"/>
        <dbReference type="ChEBI" id="CHEBI:15642"/>
        <dbReference type="ChEBI" id="CHEBI:43120"/>
        <dbReference type="EC" id="4.2.1.96"/>
    </reaction>
</comment>
<dbReference type="Pfam" id="PF01329">
    <property type="entry name" value="Pterin_4a"/>
    <property type="match status" value="1"/>
</dbReference>
<evidence type="ECO:0000256" key="2">
    <source>
        <dbReference type="ARBA" id="ARBA00006472"/>
    </source>
</evidence>
<gene>
    <name evidence="5" type="primary">g13356</name>
    <name evidence="5" type="ORF">VP750_LOCUS11836</name>
</gene>
<name>A0ABP1GF78_9CHLO</name>
<proteinExistence type="inferred from homology"/>
<dbReference type="Gene3D" id="3.30.1360.20">
    <property type="entry name" value="Transcriptional coactivator/pterin dehydratase"/>
    <property type="match status" value="1"/>
</dbReference>
<evidence type="ECO:0000256" key="4">
    <source>
        <dbReference type="ARBA" id="ARBA00023239"/>
    </source>
</evidence>
<dbReference type="Proteomes" id="UP001497392">
    <property type="component" value="Unassembled WGS sequence"/>
</dbReference>
<dbReference type="SUPFAM" id="SSF55248">
    <property type="entry name" value="PCD-like"/>
    <property type="match status" value="1"/>
</dbReference>